<dbReference type="EMBL" id="AYSF01000056">
    <property type="protein sequence ID" value="ESU71797.1"/>
    <property type="molecule type" value="Genomic_DNA"/>
</dbReference>
<dbReference type="Proteomes" id="UP000018339">
    <property type="component" value="Unassembled WGS sequence"/>
</dbReference>
<dbReference type="AlphaFoldDB" id="A0A7U9JAD0"/>
<name>A0A7U9JAD0_GEOTM</name>
<proteinExistence type="predicted"/>
<organism evidence="1 2">
    <name type="scientific">Geobacillus thermopakistaniensis (strain MAS1)</name>
    <dbReference type="NCBI Taxonomy" id="1408282"/>
    <lineage>
        <taxon>Bacteria</taxon>
        <taxon>Bacillati</taxon>
        <taxon>Bacillota</taxon>
        <taxon>Bacilli</taxon>
        <taxon>Bacillales</taxon>
        <taxon>Anoxybacillaceae</taxon>
        <taxon>Geobacillus</taxon>
    </lineage>
</organism>
<keyword evidence="2" id="KW-1185">Reference proteome</keyword>
<evidence type="ECO:0000313" key="1">
    <source>
        <dbReference type="EMBL" id="ESU71797.1"/>
    </source>
</evidence>
<gene>
    <name evidence="1" type="ORF">T260_11580</name>
</gene>
<sequence>MDDLTKRYGWELKEEFFIKKRLQTFSVIVYNENEQMTENVLEEWQ</sequence>
<protein>
    <submittedName>
        <fullName evidence="1">Uncharacterized protein</fullName>
    </submittedName>
</protein>
<comment type="caution">
    <text evidence="1">The sequence shown here is derived from an EMBL/GenBank/DDBJ whole genome shotgun (WGS) entry which is preliminary data.</text>
</comment>
<evidence type="ECO:0000313" key="2">
    <source>
        <dbReference type="Proteomes" id="UP000018339"/>
    </source>
</evidence>
<accession>A0A7U9JAD0</accession>
<reference evidence="1 2" key="1">
    <citation type="journal article" date="2014" name="Genome Announc.">
        <title>Draft Genome Sequence of Geobacillus thermopakistaniensis Strain MAS1.</title>
        <authorList>
            <person name="Siddiqui M.A."/>
            <person name="Rashid N."/>
            <person name="Ayyampalayam S."/>
            <person name="Whitman W.B."/>
        </authorList>
    </citation>
    <scope>NUCLEOTIDE SEQUENCE [LARGE SCALE GENOMIC DNA]</scope>
    <source>
        <strain evidence="1 2">MAS1</strain>
    </source>
</reference>